<dbReference type="InterPro" id="IPR027417">
    <property type="entry name" value="P-loop_NTPase"/>
</dbReference>
<evidence type="ECO:0000313" key="2">
    <source>
        <dbReference type="EMBL" id="TSE18815.1"/>
    </source>
</evidence>
<dbReference type="InterPro" id="IPR049945">
    <property type="entry name" value="AAA_22"/>
</dbReference>
<proteinExistence type="predicted"/>
<evidence type="ECO:0000259" key="1">
    <source>
        <dbReference type="Pfam" id="PF13401"/>
    </source>
</evidence>
<dbReference type="RefSeq" id="WP_143890960.1">
    <property type="nucleotide sequence ID" value="NZ_VJNB01000010.1"/>
</dbReference>
<name>A0A554W5F6_9BURK</name>
<dbReference type="AlphaFoldDB" id="A0A554W5F6"/>
<feature type="domain" description="ORC1/DEAH AAA+ ATPase" evidence="1">
    <location>
        <begin position="37"/>
        <end position="187"/>
    </location>
</feature>
<protein>
    <recommendedName>
        <fullName evidence="1">ORC1/DEAH AAA+ ATPase domain-containing protein</fullName>
    </recommendedName>
</protein>
<dbReference type="GO" id="GO:0016887">
    <property type="term" value="F:ATP hydrolysis activity"/>
    <property type="evidence" value="ECO:0007669"/>
    <property type="project" value="InterPro"/>
</dbReference>
<evidence type="ECO:0000313" key="3">
    <source>
        <dbReference type="Proteomes" id="UP000315736"/>
    </source>
</evidence>
<comment type="caution">
    <text evidence="2">The sequence shown here is derived from an EMBL/GenBank/DDBJ whole genome shotgun (WGS) entry which is preliminary data.</text>
</comment>
<sequence>MEKQFNTAGPSIPGDHYLLDPLTRVDLAEIESLIEAKRYFVLHAPRQTGKTTALLALMQHLNAQGRYRCAYANIEGAQAARGDVRAGISAACHAIARSIEDSTGERALYEWYRREGEAIDPRDRLTALLRHWSQMDGKRPAVLLLDEVDALVGDTLISLLRQIRAGYAQRPMAFPQTVVLCGVRDVRDYRIHSGDGEIITGGSAFNIKAASIRLGNFSEEETRALWLQHTEATGQRFDEAIWPELWEDTRGQPWLVNALGHECTWQDKELRKNRSLPVTLERYKAARERLIQSRATHLDQLTDKLREPRVHRVIAAILAADDREADALHEHVPLDDLQYVEDLGLIQSRPQWRIANRIYREVIPRELTYTTQTRITHEQTWYVRPQDRRLDLDKLLAAFQQFFRENADAWIERFQYKEAGPQLLLQAFLQRIVNGGGRISREYGLGRRRTDLFLEWPLDEAQGFLGPVQRVVLELKILHKSLEATIEEGLTQTAAYAEQCGAQEAHLIVFDRRPGISWDDKIFHRSATVGARTIGVWGM</sequence>
<dbReference type="Proteomes" id="UP000315736">
    <property type="component" value="Unassembled WGS sequence"/>
</dbReference>
<dbReference type="SUPFAM" id="SSF52540">
    <property type="entry name" value="P-loop containing nucleoside triphosphate hydrolases"/>
    <property type="match status" value="1"/>
</dbReference>
<accession>A0A554W5F6</accession>
<organism evidence="2 3">
    <name type="scientific">Tepidimonas alkaliphilus</name>
    <dbReference type="NCBI Taxonomy" id="2588942"/>
    <lineage>
        <taxon>Bacteria</taxon>
        <taxon>Pseudomonadati</taxon>
        <taxon>Pseudomonadota</taxon>
        <taxon>Betaproteobacteria</taxon>
        <taxon>Burkholderiales</taxon>
        <taxon>Tepidimonas</taxon>
    </lineage>
</organism>
<gene>
    <name evidence="2" type="ORF">Talka_01843</name>
</gene>
<dbReference type="OrthoDB" id="9147184at2"/>
<keyword evidence="3" id="KW-1185">Reference proteome</keyword>
<dbReference type="EMBL" id="VJNB01000010">
    <property type="protein sequence ID" value="TSE18815.1"/>
    <property type="molecule type" value="Genomic_DNA"/>
</dbReference>
<dbReference type="Gene3D" id="3.40.50.300">
    <property type="entry name" value="P-loop containing nucleotide triphosphate hydrolases"/>
    <property type="match status" value="1"/>
</dbReference>
<reference evidence="2 3" key="1">
    <citation type="submission" date="2019-07" db="EMBL/GenBank/DDBJ databases">
        <title>Tepidimonas alkaliphilus YIM 72238 draft genome.</title>
        <authorList>
            <person name="Da Costa M.S."/>
            <person name="Froufe H.J.C."/>
            <person name="Egas C."/>
            <person name="Albuquerque L."/>
        </authorList>
    </citation>
    <scope>NUCLEOTIDE SEQUENCE [LARGE SCALE GENOMIC DNA]</scope>
    <source>
        <strain evidence="2 3">YIM 72238</strain>
    </source>
</reference>
<dbReference type="Pfam" id="PF13401">
    <property type="entry name" value="AAA_22"/>
    <property type="match status" value="1"/>
</dbReference>